<dbReference type="PROSITE" id="PS51163">
    <property type="entry name" value="YRDC"/>
    <property type="match status" value="1"/>
</dbReference>
<dbReference type="AlphaFoldDB" id="A0A074LMS3"/>
<dbReference type="NCBIfam" id="TIGR00057">
    <property type="entry name" value="L-threonylcarbamoyladenylate synthase"/>
    <property type="match status" value="1"/>
</dbReference>
<organism evidence="2 3">
    <name type="scientific">Anditalea andensis</name>
    <dbReference type="NCBI Taxonomy" id="1048983"/>
    <lineage>
        <taxon>Bacteria</taxon>
        <taxon>Pseudomonadati</taxon>
        <taxon>Bacteroidota</taxon>
        <taxon>Cytophagia</taxon>
        <taxon>Cytophagales</taxon>
        <taxon>Cytophagaceae</taxon>
        <taxon>Anditalea</taxon>
    </lineage>
</organism>
<evidence type="ECO:0000313" key="2">
    <source>
        <dbReference type="EMBL" id="KEO75182.1"/>
    </source>
</evidence>
<keyword evidence="3" id="KW-1185">Reference proteome</keyword>
<dbReference type="STRING" id="1048983.EL17_05800"/>
<dbReference type="SUPFAM" id="SSF55821">
    <property type="entry name" value="YrdC/RibB"/>
    <property type="match status" value="1"/>
</dbReference>
<dbReference type="RefSeq" id="WP_035071826.1">
    <property type="nucleotide sequence ID" value="NZ_JMIH01000014.1"/>
</dbReference>
<proteinExistence type="predicted"/>
<dbReference type="eggNOG" id="COG0009">
    <property type="taxonomic scope" value="Bacteria"/>
</dbReference>
<dbReference type="Proteomes" id="UP000027821">
    <property type="component" value="Unassembled WGS sequence"/>
</dbReference>
<feature type="domain" description="YrdC-like" evidence="1">
    <location>
        <begin position="15"/>
        <end position="203"/>
    </location>
</feature>
<dbReference type="GO" id="GO:0003725">
    <property type="term" value="F:double-stranded RNA binding"/>
    <property type="evidence" value="ECO:0007669"/>
    <property type="project" value="InterPro"/>
</dbReference>
<dbReference type="PANTHER" id="PTHR42828">
    <property type="entry name" value="DHBP SYNTHASE RIBB-LIKE ALPHA/BETA DOMAIN-CONTAINING PROTEIN"/>
    <property type="match status" value="1"/>
</dbReference>
<evidence type="ECO:0000259" key="1">
    <source>
        <dbReference type="PROSITE" id="PS51163"/>
    </source>
</evidence>
<dbReference type="PANTHER" id="PTHR42828:SF3">
    <property type="entry name" value="THREONYLCARBAMOYL-AMP SYNTHASE"/>
    <property type="match status" value="1"/>
</dbReference>
<dbReference type="InterPro" id="IPR017945">
    <property type="entry name" value="DHBP_synth_RibB-like_a/b_dom"/>
</dbReference>
<sequence>MPAEFIKLYPENPDPRRIQHIVDVLRDGGIIIYPTDTVYGIGCDIFNQKAIQRICQIKGVKPKDQNFSFICYDLSDISDYTRTVSTPVFKLMKKALPGPFTFILNANNNVPKLLNSKKKTVGIRVPDHSIPRILVKELGGPIVTTSIRDEDDVIEYSTDPELIYEKYRDMVDVVIDGGYGNNIGSTILDCTGEEIVIVREGLGNVDDIV</sequence>
<comment type="caution">
    <text evidence="2">The sequence shown here is derived from an EMBL/GenBank/DDBJ whole genome shotgun (WGS) entry which is preliminary data.</text>
</comment>
<dbReference type="Gene3D" id="3.90.870.10">
    <property type="entry name" value="DHBP synthase"/>
    <property type="match status" value="1"/>
</dbReference>
<protein>
    <submittedName>
        <fullName evidence="2">Translation factor Sua5</fullName>
    </submittedName>
</protein>
<accession>A0A074LMS3</accession>
<evidence type="ECO:0000313" key="3">
    <source>
        <dbReference type="Proteomes" id="UP000027821"/>
    </source>
</evidence>
<dbReference type="InterPro" id="IPR052532">
    <property type="entry name" value="SUA5_domain"/>
</dbReference>
<dbReference type="Pfam" id="PF01300">
    <property type="entry name" value="Sua5_yciO_yrdC"/>
    <property type="match status" value="1"/>
</dbReference>
<reference evidence="2 3" key="1">
    <citation type="submission" date="2014-04" db="EMBL/GenBank/DDBJ databases">
        <title>Characterization and application of a salt tolerant electro-active bacterium.</title>
        <authorList>
            <person name="Yang L."/>
            <person name="Wei S."/>
            <person name="Tay Q.X.M."/>
        </authorList>
    </citation>
    <scope>NUCLEOTIDE SEQUENCE [LARGE SCALE GENOMIC DNA]</scope>
    <source>
        <strain evidence="2 3">LY1</strain>
    </source>
</reference>
<dbReference type="OrthoDB" id="9814580at2"/>
<dbReference type="InterPro" id="IPR006070">
    <property type="entry name" value="Sua5-like_dom"/>
</dbReference>
<name>A0A074LMS3_9BACT</name>
<dbReference type="EMBL" id="JMIH01000014">
    <property type="protein sequence ID" value="KEO75182.1"/>
    <property type="molecule type" value="Genomic_DNA"/>
</dbReference>
<gene>
    <name evidence="2" type="ORF">EL17_05800</name>
</gene>